<protein>
    <submittedName>
        <fullName evidence="1">GLPGLI family protein</fullName>
    </submittedName>
</protein>
<dbReference type="Pfam" id="PF09697">
    <property type="entry name" value="Porph_ging"/>
    <property type="match status" value="1"/>
</dbReference>
<accession>A0ABN5BTN4</accession>
<evidence type="ECO:0000313" key="1">
    <source>
        <dbReference type="EMBL" id="ATC37458.1"/>
    </source>
</evidence>
<keyword evidence="2" id="KW-1185">Reference proteome</keyword>
<gene>
    <name evidence="1" type="ORF">BAZ09_015025</name>
</gene>
<dbReference type="NCBIfam" id="TIGR01200">
    <property type="entry name" value="GLPGLI"/>
    <property type="match status" value="1"/>
</dbReference>
<evidence type="ECO:0000313" key="2">
    <source>
        <dbReference type="Proteomes" id="UP000190057"/>
    </source>
</evidence>
<name>A0ABN5BTN4_9FLAO</name>
<dbReference type="InterPro" id="IPR005901">
    <property type="entry name" value="GLPGLI"/>
</dbReference>
<dbReference type="GeneID" id="56685803"/>
<dbReference type="EMBL" id="CP023401">
    <property type="protein sequence ID" value="ATC37458.1"/>
    <property type="molecule type" value="Genomic_DNA"/>
</dbReference>
<organism evidence="1 2">
    <name type="scientific">Elizabethkingia anophelis R26</name>
    <dbReference type="NCBI Taxonomy" id="1246994"/>
    <lineage>
        <taxon>Bacteria</taxon>
        <taxon>Pseudomonadati</taxon>
        <taxon>Bacteroidota</taxon>
        <taxon>Flavobacteriia</taxon>
        <taxon>Flavobacteriales</taxon>
        <taxon>Weeksellaceae</taxon>
        <taxon>Elizabethkingia</taxon>
    </lineage>
</organism>
<proteinExistence type="predicted"/>
<reference evidence="1 2" key="1">
    <citation type="submission" date="2017-09" db="EMBL/GenBank/DDBJ databases">
        <title>Complete circularized genomes of four mosquito-derived Elizabethkingia anophelis isolates.</title>
        <authorList>
            <person name="Nicholson A.C."/>
            <person name="Xu J."/>
        </authorList>
    </citation>
    <scope>NUCLEOTIDE SEQUENCE [LARGE SCALE GENOMIC DNA]</scope>
    <source>
        <strain evidence="1 2">R26</strain>
    </source>
</reference>
<dbReference type="RefSeq" id="WP_078691465.1">
    <property type="nucleotide sequence ID" value="NZ_ANIW01000066.1"/>
</dbReference>
<sequence length="292" mass="34854">MIYNIFNQHQCYISYEKHYFLAILFITIFAKSQTHRYIYELQFKYDYTETDRAKLNMVLDINPKEVKFYGRDLLIADSINKKTRSDNKFVDMSGQIVKRKINSFENENFTTIKFGYYTYKTNDKVDWKISSETKKVQNYTLQKATTGFGGRNWTAWFCKDIPFNEGPFKFRGLPGLIFEIQDDKQNFIYTLVKSQNLKETYPTQDFVESFFGSKAVPITEQQKQKLFMEYYNDPFAYERNNFTKTNSDWKININGKEIQNLDELNTQTKNMQELIKKYNNPAELNKAIHYPN</sequence>
<dbReference type="Proteomes" id="UP000190057">
    <property type="component" value="Chromosome"/>
</dbReference>